<reference evidence="6" key="1">
    <citation type="submission" date="2020-11" db="EMBL/GenBank/DDBJ databases">
        <authorList>
            <person name="Tran Van P."/>
        </authorList>
    </citation>
    <scope>NUCLEOTIDE SEQUENCE</scope>
</reference>
<keyword evidence="5" id="KW-0472">Membrane</keyword>
<dbReference type="Proteomes" id="UP000759131">
    <property type="component" value="Unassembled WGS sequence"/>
</dbReference>
<dbReference type="GO" id="GO:0017056">
    <property type="term" value="F:structural constituent of nuclear pore"/>
    <property type="evidence" value="ECO:0007669"/>
    <property type="project" value="InterPro"/>
</dbReference>
<dbReference type="OrthoDB" id="1918363at2759"/>
<keyword evidence="7" id="KW-1185">Reference proteome</keyword>
<dbReference type="EMBL" id="OC859952">
    <property type="protein sequence ID" value="CAD7628118.1"/>
    <property type="molecule type" value="Genomic_DNA"/>
</dbReference>
<evidence type="ECO:0000256" key="5">
    <source>
        <dbReference type="RuleBase" id="RU364035"/>
    </source>
</evidence>
<gene>
    <name evidence="6" type="ORF">OSB1V03_LOCUS8540</name>
</gene>
<evidence type="ECO:0000256" key="1">
    <source>
        <dbReference type="ARBA" id="ARBA00004567"/>
    </source>
</evidence>
<evidence type="ECO:0000256" key="2">
    <source>
        <dbReference type="ARBA" id="ARBA00010186"/>
    </source>
</evidence>
<dbReference type="InterPro" id="IPR007231">
    <property type="entry name" value="Nucleoporin_int_Nup93/Nic96"/>
</dbReference>
<dbReference type="PANTHER" id="PTHR11225">
    <property type="entry name" value="NUCLEAR PORE COMPLEX PROTEIN NUP93 NUCLEOPORIN NUP93 DEAD EYE PROTEIN"/>
    <property type="match status" value="1"/>
</dbReference>
<keyword evidence="5" id="KW-0811">Translocation</keyword>
<evidence type="ECO:0000256" key="3">
    <source>
        <dbReference type="ARBA" id="ARBA00023132"/>
    </source>
</evidence>
<organism evidence="6">
    <name type="scientific">Medioppia subpectinata</name>
    <dbReference type="NCBI Taxonomy" id="1979941"/>
    <lineage>
        <taxon>Eukaryota</taxon>
        <taxon>Metazoa</taxon>
        <taxon>Ecdysozoa</taxon>
        <taxon>Arthropoda</taxon>
        <taxon>Chelicerata</taxon>
        <taxon>Arachnida</taxon>
        <taxon>Acari</taxon>
        <taxon>Acariformes</taxon>
        <taxon>Sarcoptiformes</taxon>
        <taxon>Oribatida</taxon>
        <taxon>Brachypylina</taxon>
        <taxon>Oppioidea</taxon>
        <taxon>Oppiidae</taxon>
        <taxon>Medioppia</taxon>
    </lineage>
</organism>
<sequence>MESMDTGFDDLLHRAEQLTAEIDGESELPRIERNLRQLLDAGEQLWSRTSASVTSRQTNDVRASVLLGSKGYDLQKVSQQLDSLSATKKLSPIESIAETDIKGFLKSERENAIVRIIDDIRKSTIERADKLYMDSLQREWEDEKSKILNALVGPEEDISDFTSSFDITNLRPQSISSTTPTHKTRLYFEPTLIDTSAITAMNGTEIAFAKEVVKYVDKVVFGTVRSNIANTFYTKVAKETIGESLIIDMWEMVSTLVSNEIPVSVDCEPLVNRCDSKVNAFLVRQSKLFLERKFIQTIQSVVNPSVVFTQTPSPSVLYKLMRDYLIIKTPFLTTSSLNVSFGSSNISNNSEDGLVDGIPIWCFIWFCLRAGSVEAAIEVAKKGPIWVINEFINVLREYKQSDDRNLSQKTENQIKLLYKKTIRLSNDVYKKTVFSMLGSCGISEFPSEVLDKVDDFLWLRLSQIQNYDKDSDTSELSFMSSSVSPQPSSDKLTYSKLKQQISEEYGESYFNAKDQPFMYFKALFLTNQFEAAIEFLFRIDAYRSHAIHIAIALNEMNLLIIPLLHLKVPLISKQSSDPSGVQRLNFAKLITIYTRKFETNNSIEAIYYFYLLRNIKTASGENLFTTSVSKLVRDTKNYDILLGYIGEDGCRIPGTIDKFNNDVNAIIDQVAGDLEEGGAFEDAVKLYDLGAKHNNVLQLLNKMLSPLVPERRVVDSKRSRLETLALKLAERYCSQENNALPEVSQTFYLLIDLMTFFDYFHSQQYSDALDTIMKLKIIPFRSVDIDMKVNQFNRHSEEVRRNIADILLATMNILYSQYKQIKSSTPQTVNKFGIIGDMDNKEQICAEMRAKARAIITYAGMIPYRMPGDSNARLVQLEVLMN</sequence>
<keyword evidence="3 5" id="KW-0906">Nuclear pore complex</keyword>
<dbReference type="Pfam" id="PF04097">
    <property type="entry name" value="Nic96"/>
    <property type="match status" value="1"/>
</dbReference>
<evidence type="ECO:0000256" key="4">
    <source>
        <dbReference type="ARBA" id="ARBA00023242"/>
    </source>
</evidence>
<name>A0A7R9KSF4_9ACAR</name>
<dbReference type="EMBL" id="CAJPIZ010005377">
    <property type="protein sequence ID" value="CAG2108548.1"/>
    <property type="molecule type" value="Genomic_DNA"/>
</dbReference>
<evidence type="ECO:0000313" key="7">
    <source>
        <dbReference type="Proteomes" id="UP000759131"/>
    </source>
</evidence>
<protein>
    <recommendedName>
        <fullName evidence="5">Nuclear pore protein</fullName>
    </recommendedName>
</protein>
<dbReference type="AlphaFoldDB" id="A0A7R9KSF4"/>
<comment type="similarity">
    <text evidence="2 5">Belongs to the nucleoporin interacting component (NIC) family.</text>
</comment>
<keyword evidence="5" id="KW-0653">Protein transport</keyword>
<keyword evidence="5" id="KW-0509">mRNA transport</keyword>
<evidence type="ECO:0000313" key="6">
    <source>
        <dbReference type="EMBL" id="CAD7628118.1"/>
    </source>
</evidence>
<dbReference type="GO" id="GO:0006606">
    <property type="term" value="P:protein import into nucleus"/>
    <property type="evidence" value="ECO:0007669"/>
    <property type="project" value="TreeGrafter"/>
</dbReference>
<dbReference type="GO" id="GO:0005643">
    <property type="term" value="C:nuclear pore"/>
    <property type="evidence" value="ECO:0007669"/>
    <property type="project" value="UniProtKB-SubCell"/>
</dbReference>
<dbReference type="PANTHER" id="PTHR11225:SF4">
    <property type="entry name" value="NUCLEAR PORE COMPLEX PROTEIN NUP93"/>
    <property type="match status" value="1"/>
</dbReference>
<keyword evidence="5" id="KW-0813">Transport</keyword>
<keyword evidence="4 5" id="KW-0539">Nucleus</keyword>
<proteinExistence type="inferred from homology"/>
<dbReference type="GO" id="GO:0016973">
    <property type="term" value="P:poly(A)+ mRNA export from nucleus"/>
    <property type="evidence" value="ECO:0007669"/>
    <property type="project" value="TreeGrafter"/>
</dbReference>
<comment type="subcellular location">
    <subcellularLocation>
        <location evidence="1 5">Nucleus</location>
        <location evidence="1 5">Nuclear pore complex</location>
    </subcellularLocation>
</comment>
<accession>A0A7R9KSF4</accession>